<sequence>MTSVDNTRATLGDLVLSSRSLALRLDEARAVQWSPSPRRIVTREDVPGRGVKGTTSDPTAAVALDTPRLGVRAAARRGGHALTRALEAVRAAEREVDAALAAWHGEDV</sequence>
<name>A0A4Y4E011_CELCE</name>
<evidence type="ECO:0000313" key="2">
    <source>
        <dbReference type="Proteomes" id="UP000316659"/>
    </source>
</evidence>
<dbReference type="RefSeq" id="WP_141388707.1">
    <property type="nucleotide sequence ID" value="NZ_BJNZ01000005.1"/>
</dbReference>
<dbReference type="EMBL" id="BJNZ01000005">
    <property type="protein sequence ID" value="GED09165.1"/>
    <property type="molecule type" value="Genomic_DNA"/>
</dbReference>
<organism evidence="1 2">
    <name type="scientific">Cellulosimicrobium cellulans</name>
    <name type="common">Arthrobacter luteus</name>
    <dbReference type="NCBI Taxonomy" id="1710"/>
    <lineage>
        <taxon>Bacteria</taxon>
        <taxon>Bacillati</taxon>
        <taxon>Actinomycetota</taxon>
        <taxon>Actinomycetes</taxon>
        <taxon>Micrococcales</taxon>
        <taxon>Promicromonosporaceae</taxon>
        <taxon>Cellulosimicrobium</taxon>
    </lineage>
</organism>
<evidence type="ECO:0000313" key="1">
    <source>
        <dbReference type="EMBL" id="GED09165.1"/>
    </source>
</evidence>
<dbReference type="Proteomes" id="UP000316659">
    <property type="component" value="Unassembled WGS sequence"/>
</dbReference>
<accession>A0A4Y4E011</accession>
<dbReference type="InterPro" id="IPR055593">
    <property type="entry name" value="DUF7169"/>
</dbReference>
<dbReference type="AlphaFoldDB" id="A0A4Y4E011"/>
<comment type="caution">
    <text evidence="1">The sequence shown here is derived from an EMBL/GenBank/DDBJ whole genome shotgun (WGS) entry which is preliminary data.</text>
</comment>
<gene>
    <name evidence="1" type="ORF">CCE02nite_11640</name>
</gene>
<reference evidence="1 2" key="1">
    <citation type="submission" date="2019-06" db="EMBL/GenBank/DDBJ databases">
        <title>Whole genome shotgun sequence of Cellulosimicrobium cellulans NBRC 15516.</title>
        <authorList>
            <person name="Hosoyama A."/>
            <person name="Uohara A."/>
            <person name="Ohji S."/>
            <person name="Ichikawa N."/>
        </authorList>
    </citation>
    <scope>NUCLEOTIDE SEQUENCE [LARGE SCALE GENOMIC DNA]</scope>
    <source>
        <strain evidence="1 2">NBRC 15516</strain>
    </source>
</reference>
<protein>
    <submittedName>
        <fullName evidence="1">Uncharacterized protein</fullName>
    </submittedName>
</protein>
<proteinExistence type="predicted"/>
<dbReference type="Pfam" id="PF23773">
    <property type="entry name" value="DUF7169"/>
    <property type="match status" value="1"/>
</dbReference>